<sequence length="354" mass="39181">MVALKEFLTTFILITTIRYGSGNCFSCNLNMACISEYQYYECFNGMPDVGKIYRCPQGYVCTLNRQCAIAGSNTPTCKLCNVCNSMKQYTCKSLNTYAPCFGSSVVDWEMSCPYGWVCNPAGTKDKPCMSPVSWSDRPLCLEGDTNMSTTYTTYSTSTPYTTEWYLTCTNGIPNITQIHRCPLGEVCSNYNSRCVNASRYTPSCRLCNTCSSIKLYTCKTINSYAICYGNTIIDWELFCPAGMICNPAGTRENPCMAPVSWENRPLCLAGEENFITTTTTSTEPAPSTTLPPSSAYCERQGGPGLYRNPFDSTCRHYVRCSLVSGILVGVGEVCEEGKLFNPNRSRCESGYTCI</sequence>
<evidence type="ECO:0000313" key="3">
    <source>
        <dbReference type="EMBL" id="SSX33807.1"/>
    </source>
</evidence>
<name>A0A336MZH3_CULSO</name>
<protein>
    <submittedName>
        <fullName evidence="3">CSON006970 protein</fullName>
    </submittedName>
</protein>
<dbReference type="GO" id="GO:0005576">
    <property type="term" value="C:extracellular region"/>
    <property type="evidence" value="ECO:0007669"/>
    <property type="project" value="InterPro"/>
</dbReference>
<organism evidence="3">
    <name type="scientific">Culicoides sonorensis</name>
    <name type="common">Biting midge</name>
    <dbReference type="NCBI Taxonomy" id="179676"/>
    <lineage>
        <taxon>Eukaryota</taxon>
        <taxon>Metazoa</taxon>
        <taxon>Ecdysozoa</taxon>
        <taxon>Arthropoda</taxon>
        <taxon>Hexapoda</taxon>
        <taxon>Insecta</taxon>
        <taxon>Pterygota</taxon>
        <taxon>Neoptera</taxon>
        <taxon>Endopterygota</taxon>
        <taxon>Diptera</taxon>
        <taxon>Nematocera</taxon>
        <taxon>Chironomoidea</taxon>
        <taxon>Ceratopogonidae</taxon>
        <taxon>Ceratopogoninae</taxon>
        <taxon>Culicoides</taxon>
        <taxon>Monoculicoides</taxon>
    </lineage>
</organism>
<dbReference type="InterPro" id="IPR002557">
    <property type="entry name" value="Chitin-bd_dom"/>
</dbReference>
<dbReference type="VEuPathDB" id="VectorBase:CSON006970"/>
<feature type="signal peptide" evidence="1">
    <location>
        <begin position="1"/>
        <end position="22"/>
    </location>
</feature>
<evidence type="ECO:0000256" key="1">
    <source>
        <dbReference type="SAM" id="SignalP"/>
    </source>
</evidence>
<evidence type="ECO:0000259" key="2">
    <source>
        <dbReference type="PROSITE" id="PS50940"/>
    </source>
</evidence>
<dbReference type="PROSITE" id="PS50940">
    <property type="entry name" value="CHIT_BIND_II"/>
    <property type="match status" value="1"/>
</dbReference>
<dbReference type="EMBL" id="UFQT01002629">
    <property type="protein sequence ID" value="SSX33807.1"/>
    <property type="molecule type" value="Genomic_DNA"/>
</dbReference>
<dbReference type="AlphaFoldDB" id="A0A336MZH3"/>
<dbReference type="GO" id="GO:0008061">
    <property type="term" value="F:chitin binding"/>
    <property type="evidence" value="ECO:0007669"/>
    <property type="project" value="InterPro"/>
</dbReference>
<keyword evidence="1" id="KW-0732">Signal</keyword>
<feature type="chain" id="PRO_5016401592" evidence="1">
    <location>
        <begin position="23"/>
        <end position="354"/>
    </location>
</feature>
<reference evidence="3" key="1">
    <citation type="submission" date="2018-07" db="EMBL/GenBank/DDBJ databases">
        <authorList>
            <person name="Quirk P.G."/>
            <person name="Krulwich T.A."/>
        </authorList>
    </citation>
    <scope>NUCLEOTIDE SEQUENCE</scope>
</reference>
<dbReference type="OMA" id="ICMPNDT"/>
<feature type="domain" description="Chitin-binding type-2" evidence="2">
    <location>
        <begin position="294"/>
        <end position="354"/>
    </location>
</feature>
<dbReference type="SUPFAM" id="SSF57625">
    <property type="entry name" value="Invertebrate chitin-binding proteins"/>
    <property type="match status" value="1"/>
</dbReference>
<gene>
    <name evidence="3" type="primary">CSON006970</name>
</gene>
<dbReference type="InterPro" id="IPR036508">
    <property type="entry name" value="Chitin-bd_dom_sf"/>
</dbReference>
<accession>A0A336MZH3</accession>
<proteinExistence type="predicted"/>